<dbReference type="GO" id="GO:0051537">
    <property type="term" value="F:2 iron, 2 sulfur cluster binding"/>
    <property type="evidence" value="ECO:0007669"/>
    <property type="project" value="UniProtKB-KW"/>
</dbReference>
<evidence type="ECO:0000256" key="8">
    <source>
        <dbReference type="ARBA" id="ARBA00023004"/>
    </source>
</evidence>
<dbReference type="PROSITE" id="PS00643">
    <property type="entry name" value="COMPLEX1_75K_3"/>
    <property type="match status" value="1"/>
</dbReference>
<dbReference type="FunFam" id="3.10.20.740:FF:000001">
    <property type="entry name" value="NADH-quinone oxidoreductase subunit G"/>
    <property type="match status" value="1"/>
</dbReference>
<evidence type="ECO:0000259" key="13">
    <source>
        <dbReference type="PROSITE" id="PS51669"/>
    </source>
</evidence>
<dbReference type="InterPro" id="IPR001041">
    <property type="entry name" value="2Fe-2S_ferredoxin-type"/>
</dbReference>
<evidence type="ECO:0000256" key="10">
    <source>
        <dbReference type="ARBA" id="ARBA00023027"/>
    </source>
</evidence>
<name>A0A2T2XFH1_9FIRM</name>
<gene>
    <name evidence="15" type="ORF">C7B46_10795</name>
</gene>
<dbReference type="GO" id="GO:0051539">
    <property type="term" value="F:4 iron, 4 sulfur cluster binding"/>
    <property type="evidence" value="ECO:0007669"/>
    <property type="project" value="UniProtKB-KW"/>
</dbReference>
<evidence type="ECO:0000256" key="4">
    <source>
        <dbReference type="ARBA" id="ARBA00022714"/>
    </source>
</evidence>
<keyword evidence="9" id="KW-0411">Iron-sulfur</keyword>
<dbReference type="Pfam" id="PF00384">
    <property type="entry name" value="Molybdopterin"/>
    <property type="match status" value="1"/>
</dbReference>
<dbReference type="Gene3D" id="3.30.70.20">
    <property type="match status" value="1"/>
</dbReference>
<dbReference type="GO" id="GO:0046872">
    <property type="term" value="F:metal ion binding"/>
    <property type="evidence" value="ECO:0007669"/>
    <property type="project" value="UniProtKB-KW"/>
</dbReference>
<dbReference type="SMART" id="SM00926">
    <property type="entry name" value="Molybdop_Fe4S4"/>
    <property type="match status" value="1"/>
</dbReference>
<feature type="domain" description="2Fe-2S ferredoxin-type" evidence="12">
    <location>
        <begin position="1"/>
        <end position="78"/>
    </location>
</feature>
<dbReference type="PROSITE" id="PS00641">
    <property type="entry name" value="COMPLEX1_75K_1"/>
    <property type="match status" value="1"/>
</dbReference>
<evidence type="ECO:0000256" key="5">
    <source>
        <dbReference type="ARBA" id="ARBA00022719"/>
    </source>
</evidence>
<dbReference type="SUPFAM" id="SSF53706">
    <property type="entry name" value="Formate dehydrogenase/DMSO reductase, domains 1-3"/>
    <property type="match status" value="1"/>
</dbReference>
<dbReference type="PROSITE" id="PS51839">
    <property type="entry name" value="4FE4S_HC3"/>
    <property type="match status" value="1"/>
</dbReference>
<dbReference type="CDD" id="cd00207">
    <property type="entry name" value="fer2"/>
    <property type="match status" value="1"/>
</dbReference>
<dbReference type="GO" id="GO:0016020">
    <property type="term" value="C:membrane"/>
    <property type="evidence" value="ECO:0007669"/>
    <property type="project" value="InterPro"/>
</dbReference>
<proteinExistence type="inferred from homology"/>
<keyword evidence="8" id="KW-0408">Iron</keyword>
<comment type="cofactor">
    <cofactor evidence="1">
        <name>[4Fe-4S] cluster</name>
        <dbReference type="ChEBI" id="CHEBI:49883"/>
    </cofactor>
</comment>
<keyword evidence="10" id="KW-0520">NAD</keyword>
<dbReference type="Pfam" id="PF13510">
    <property type="entry name" value="Fer2_4"/>
    <property type="match status" value="1"/>
</dbReference>
<dbReference type="PANTHER" id="PTHR43105">
    <property type="entry name" value="RESPIRATORY NITRATE REDUCTASE"/>
    <property type="match status" value="1"/>
</dbReference>
<dbReference type="Gene3D" id="3.40.50.740">
    <property type="match status" value="2"/>
</dbReference>
<dbReference type="PANTHER" id="PTHR43105:SF10">
    <property type="entry name" value="NADH-QUINONE OXIDOREDUCTASE SUBUNIT G"/>
    <property type="match status" value="1"/>
</dbReference>
<keyword evidence="7" id="KW-1278">Translocase</keyword>
<protein>
    <submittedName>
        <fullName evidence="15">NADH-quinone oxidoreductase subunit G</fullName>
    </submittedName>
</protein>
<comment type="caution">
    <text evidence="15">The sequence shown here is derived from an EMBL/GenBank/DDBJ whole genome shotgun (WGS) entry which is preliminary data.</text>
</comment>
<dbReference type="InterPro" id="IPR000283">
    <property type="entry name" value="NADH_UbQ_OxRdtase_75kDa_su_CS"/>
</dbReference>
<keyword evidence="6" id="KW-0479">Metal-binding</keyword>
<evidence type="ECO:0000259" key="12">
    <source>
        <dbReference type="PROSITE" id="PS51085"/>
    </source>
</evidence>
<keyword evidence="4" id="KW-0001">2Fe-2S</keyword>
<dbReference type="PROSITE" id="PS51669">
    <property type="entry name" value="4FE4S_MOW_BIS_MGD"/>
    <property type="match status" value="1"/>
</dbReference>
<evidence type="ECO:0000313" key="16">
    <source>
        <dbReference type="Proteomes" id="UP000242972"/>
    </source>
</evidence>
<organism evidence="15 16">
    <name type="scientific">Sulfobacillus benefaciens</name>
    <dbReference type="NCBI Taxonomy" id="453960"/>
    <lineage>
        <taxon>Bacteria</taxon>
        <taxon>Bacillati</taxon>
        <taxon>Bacillota</taxon>
        <taxon>Clostridia</taxon>
        <taxon>Eubacteriales</taxon>
        <taxon>Clostridiales Family XVII. Incertae Sedis</taxon>
        <taxon>Sulfobacillus</taxon>
    </lineage>
</organism>
<evidence type="ECO:0000259" key="14">
    <source>
        <dbReference type="PROSITE" id="PS51839"/>
    </source>
</evidence>
<dbReference type="InterPro" id="IPR054351">
    <property type="entry name" value="NADH_UbQ_OxRdtase_ferredoxin"/>
</dbReference>
<keyword evidence="5" id="KW-0874">Quinone</keyword>
<dbReference type="GO" id="GO:0008137">
    <property type="term" value="F:NADH dehydrogenase (ubiquinone) activity"/>
    <property type="evidence" value="ECO:0007669"/>
    <property type="project" value="InterPro"/>
</dbReference>
<dbReference type="InterPro" id="IPR036010">
    <property type="entry name" value="2Fe-2S_ferredoxin-like_sf"/>
</dbReference>
<comment type="similarity">
    <text evidence="2">Belongs to the complex I 75 kDa subunit family.</text>
</comment>
<evidence type="ECO:0000256" key="3">
    <source>
        <dbReference type="ARBA" id="ARBA00022485"/>
    </source>
</evidence>
<dbReference type="PROSITE" id="PS51085">
    <property type="entry name" value="2FE2S_FER_2"/>
    <property type="match status" value="1"/>
</dbReference>
<dbReference type="Gene3D" id="2.20.25.90">
    <property type="entry name" value="ADC-like domains"/>
    <property type="match status" value="1"/>
</dbReference>
<evidence type="ECO:0000256" key="1">
    <source>
        <dbReference type="ARBA" id="ARBA00001966"/>
    </source>
</evidence>
<comment type="cofactor">
    <cofactor evidence="11">
        <name>[2Fe-2S] cluster</name>
        <dbReference type="ChEBI" id="CHEBI:190135"/>
    </cofactor>
</comment>
<dbReference type="InterPro" id="IPR006963">
    <property type="entry name" value="Mopterin_OxRdtase_4Fe-4S_dom"/>
</dbReference>
<dbReference type="Gene3D" id="3.10.20.740">
    <property type="match status" value="1"/>
</dbReference>
<dbReference type="Proteomes" id="UP000242972">
    <property type="component" value="Unassembled WGS sequence"/>
</dbReference>
<dbReference type="GO" id="GO:0003954">
    <property type="term" value="F:NADH dehydrogenase activity"/>
    <property type="evidence" value="ECO:0007669"/>
    <property type="project" value="TreeGrafter"/>
</dbReference>
<sequence length="770" mass="84732">MIRLTIDGQEVTVPEGTMIVDAAAKLGVDVPIYCYHQALGPLGACRMCLVEVEKMPKLATACTTAVTEGMAVHTKGAAVDKGRKGVLEFLLINHPLDCPVCDKGGECYLQDYTFEYGPGGGRFQEPKIEKVKDGPINDFVLIDQERCVLCQRCVRFMREYVGEEQLLLEGRGVETVVTTVNHVPASSQFTGNVIDLCPVGALLSAPYHHKGRPWNIEREESVCPHCPVGCTSKITAREGHVIRMEGRPIPDREWGWLCDRGRFGYDFGYHPDRLLNSLVHGQETTAAQATRQVAQWLKAVMDQHGGKSVGIIVGGTHTTEEAHQLRRFADEVVGTDALAISRSEPGYLPRALNGTFDDIKSADTVVLLGSDPYDTVPVVHLKLRDRLLHYPALRVIGVGPMVLTRDTLPGQDILVRPEQGAAVMALAVAANRPDDERVRTVVQNLAGFEPPGISKETLEQLGTHLLEADHLVLLWDGKEADMAQVLVLLSMLREKPTRVLPTFGPANWRGFERAGFSAQFDNLTHLLQKARDGQVKMLMVFGADLLREYPKRQLVEEAFNQVDYLVVESLLPPEGLSHVDALLPGAGWAEVYGTYINMESRIQVAMAGVQPPGQARPVKTYLTTWARHLMKTLNFEDDWEPFDDDSGDLLPPQSTELIVQTVARPKEFDGDLLLVTGSLVWESGPPSEILAPRIPEFPGRINDQDALQLGLPLRACHVLVSQDHESIVAAVTPDPRVPRGILWLPQGAFGANHLHDGPVTAQVVHEEVTA</sequence>
<reference evidence="15 16" key="1">
    <citation type="journal article" date="2014" name="BMC Genomics">
        <title>Comparison of environmental and isolate Sulfobacillus genomes reveals diverse carbon, sulfur, nitrogen, and hydrogen metabolisms.</title>
        <authorList>
            <person name="Justice N.B."/>
            <person name="Norman A."/>
            <person name="Brown C.T."/>
            <person name="Singh A."/>
            <person name="Thomas B.C."/>
            <person name="Banfield J.F."/>
        </authorList>
    </citation>
    <scope>NUCLEOTIDE SEQUENCE [LARGE SCALE GENOMIC DNA]</scope>
    <source>
        <strain evidence="15">AMDSBA4</strain>
    </source>
</reference>
<evidence type="ECO:0000256" key="6">
    <source>
        <dbReference type="ARBA" id="ARBA00022723"/>
    </source>
</evidence>
<dbReference type="Gene3D" id="3.40.228.10">
    <property type="entry name" value="Dimethylsulfoxide Reductase, domain 2"/>
    <property type="match status" value="1"/>
</dbReference>
<dbReference type="Pfam" id="PF22117">
    <property type="entry name" value="Fer4_Nqo3"/>
    <property type="match status" value="1"/>
</dbReference>
<dbReference type="SMART" id="SM00929">
    <property type="entry name" value="NADH-G_4Fe-4S_3"/>
    <property type="match status" value="1"/>
</dbReference>
<dbReference type="GO" id="GO:0042773">
    <property type="term" value="P:ATP synthesis coupled electron transport"/>
    <property type="evidence" value="ECO:0007669"/>
    <property type="project" value="InterPro"/>
</dbReference>
<evidence type="ECO:0000256" key="11">
    <source>
        <dbReference type="ARBA" id="ARBA00034078"/>
    </source>
</evidence>
<dbReference type="SUPFAM" id="SSF54862">
    <property type="entry name" value="4Fe-4S ferredoxins"/>
    <property type="match status" value="1"/>
</dbReference>
<dbReference type="EMBL" id="PXYW01000024">
    <property type="protein sequence ID" value="PSR33227.1"/>
    <property type="molecule type" value="Genomic_DNA"/>
</dbReference>
<dbReference type="GO" id="GO:0048038">
    <property type="term" value="F:quinone binding"/>
    <property type="evidence" value="ECO:0007669"/>
    <property type="project" value="UniProtKB-KW"/>
</dbReference>
<accession>A0A2T2XFH1</accession>
<dbReference type="InterPro" id="IPR019574">
    <property type="entry name" value="NADH_UbQ_OxRdtase_Gsu_4Fe4S-bd"/>
</dbReference>
<dbReference type="AlphaFoldDB" id="A0A2T2XFH1"/>
<evidence type="ECO:0000313" key="15">
    <source>
        <dbReference type="EMBL" id="PSR33227.1"/>
    </source>
</evidence>
<evidence type="ECO:0000256" key="7">
    <source>
        <dbReference type="ARBA" id="ARBA00022967"/>
    </source>
</evidence>
<dbReference type="InterPro" id="IPR050123">
    <property type="entry name" value="Prok_molybdopt-oxidoreductase"/>
</dbReference>
<evidence type="ECO:0000256" key="9">
    <source>
        <dbReference type="ARBA" id="ARBA00023014"/>
    </source>
</evidence>
<dbReference type="InterPro" id="IPR006656">
    <property type="entry name" value="Mopterin_OxRdtase"/>
</dbReference>
<feature type="domain" description="4Fe-4S His(Cys)3-ligated-type" evidence="14">
    <location>
        <begin position="78"/>
        <end position="117"/>
    </location>
</feature>
<feature type="domain" description="4Fe-4S Mo/W bis-MGD-type" evidence="13">
    <location>
        <begin position="216"/>
        <end position="272"/>
    </location>
</feature>
<dbReference type="Pfam" id="PF10588">
    <property type="entry name" value="NADH-G_4Fe-4S_3"/>
    <property type="match status" value="1"/>
</dbReference>
<dbReference type="PROSITE" id="PS00642">
    <property type="entry name" value="COMPLEX1_75K_2"/>
    <property type="match status" value="1"/>
</dbReference>
<dbReference type="Pfam" id="PF04879">
    <property type="entry name" value="Molybdop_Fe4S4"/>
    <property type="match status" value="1"/>
</dbReference>
<keyword evidence="3" id="KW-0004">4Fe-4S</keyword>
<dbReference type="SUPFAM" id="SSF54292">
    <property type="entry name" value="2Fe-2S ferredoxin-like"/>
    <property type="match status" value="1"/>
</dbReference>
<evidence type="ECO:0000256" key="2">
    <source>
        <dbReference type="ARBA" id="ARBA00005404"/>
    </source>
</evidence>